<feature type="non-terminal residue" evidence="1">
    <location>
        <position position="1"/>
    </location>
</feature>
<protein>
    <submittedName>
        <fullName evidence="1">SPT46 protein</fullName>
    </submittedName>
</protein>
<gene>
    <name evidence="1" type="primary">Spata46</name>
    <name evidence="1" type="ORF">CHATOR_R04196</name>
</gene>
<dbReference type="PANTHER" id="PTHR33517">
    <property type="entry name" value="PROTEIN FAM170B-RELATED"/>
    <property type="match status" value="1"/>
</dbReference>
<name>A0A7L0KGG9_CHATO</name>
<reference evidence="1 2" key="1">
    <citation type="submission" date="2019-09" db="EMBL/GenBank/DDBJ databases">
        <title>Bird 10,000 Genomes (B10K) Project - Family phase.</title>
        <authorList>
            <person name="Zhang G."/>
        </authorList>
    </citation>
    <scope>NUCLEOTIDE SEQUENCE [LARGE SCALE GENOMIC DNA]</scope>
    <source>
        <strain evidence="1">B10K-DU-011-36</strain>
        <tissue evidence="1">Muscle</tissue>
    </source>
</reference>
<dbReference type="Proteomes" id="UP000537522">
    <property type="component" value="Unassembled WGS sequence"/>
</dbReference>
<dbReference type="Pfam" id="PF17734">
    <property type="entry name" value="Spt46"/>
    <property type="match status" value="1"/>
</dbReference>
<dbReference type="EMBL" id="VXAL01016509">
    <property type="protein sequence ID" value="NXK54643.1"/>
    <property type="molecule type" value="Genomic_DNA"/>
</dbReference>
<dbReference type="PANTHER" id="PTHR33517:SF4">
    <property type="entry name" value="SPERMATOGENESIS-ASSOCIATED PROTEIN 46"/>
    <property type="match status" value="1"/>
</dbReference>
<dbReference type="GO" id="GO:0031965">
    <property type="term" value="C:nuclear membrane"/>
    <property type="evidence" value="ECO:0007669"/>
    <property type="project" value="TreeGrafter"/>
</dbReference>
<dbReference type="GO" id="GO:0009566">
    <property type="term" value="P:fertilization"/>
    <property type="evidence" value="ECO:0007669"/>
    <property type="project" value="TreeGrafter"/>
</dbReference>
<feature type="non-terminal residue" evidence="1">
    <location>
        <position position="80"/>
    </location>
</feature>
<sequence>ASNRVSITIQDILATSQGQPVLQHGYKCMSCCRVFPTLWSVKTHIQHSSQEGYSCKVYYRKLKVLLEKEHKAQEAKGPRV</sequence>
<organism evidence="1 2">
    <name type="scientific">Chauna torquata</name>
    <name type="common">Southern screamer</name>
    <dbReference type="NCBI Taxonomy" id="30388"/>
    <lineage>
        <taxon>Eukaryota</taxon>
        <taxon>Metazoa</taxon>
        <taxon>Chordata</taxon>
        <taxon>Craniata</taxon>
        <taxon>Vertebrata</taxon>
        <taxon>Euteleostomi</taxon>
        <taxon>Archelosauria</taxon>
        <taxon>Archosauria</taxon>
        <taxon>Dinosauria</taxon>
        <taxon>Saurischia</taxon>
        <taxon>Theropoda</taxon>
        <taxon>Coelurosauria</taxon>
        <taxon>Aves</taxon>
        <taxon>Neognathae</taxon>
        <taxon>Galloanserae</taxon>
        <taxon>Anseriformes</taxon>
        <taxon>Anhimidae</taxon>
        <taxon>Chauna</taxon>
    </lineage>
</organism>
<comment type="caution">
    <text evidence="1">The sequence shown here is derived from an EMBL/GenBank/DDBJ whole genome shotgun (WGS) entry which is preliminary data.</text>
</comment>
<evidence type="ECO:0000313" key="2">
    <source>
        <dbReference type="Proteomes" id="UP000537522"/>
    </source>
</evidence>
<evidence type="ECO:0000313" key="1">
    <source>
        <dbReference type="EMBL" id="NXK54643.1"/>
    </source>
</evidence>
<accession>A0A7L0KGG9</accession>
<dbReference type="AlphaFoldDB" id="A0A7L0KGG9"/>
<dbReference type="InterPro" id="IPR040879">
    <property type="entry name" value="Spt46-like"/>
</dbReference>
<proteinExistence type="predicted"/>
<keyword evidence="2" id="KW-1185">Reference proteome</keyword>